<evidence type="ECO:0000313" key="3">
    <source>
        <dbReference type="Proteomes" id="UP001235303"/>
    </source>
</evidence>
<organism evidence="2 3">
    <name type="scientific">Roseofilum acuticapitatum BLCC-M154</name>
    <dbReference type="NCBI Taxonomy" id="3022444"/>
    <lineage>
        <taxon>Bacteria</taxon>
        <taxon>Bacillati</taxon>
        <taxon>Cyanobacteriota</taxon>
        <taxon>Cyanophyceae</taxon>
        <taxon>Desertifilales</taxon>
        <taxon>Desertifilaceae</taxon>
        <taxon>Roseofilum</taxon>
        <taxon>Roseofilum acuticapitatum</taxon>
    </lineage>
</organism>
<comment type="caution">
    <text evidence="2">The sequence shown here is derived from an EMBL/GenBank/DDBJ whole genome shotgun (WGS) entry which is preliminary data.</text>
</comment>
<dbReference type="Proteomes" id="UP001235303">
    <property type="component" value="Unassembled WGS sequence"/>
</dbReference>
<gene>
    <name evidence="2" type="ORF">PMG71_02445</name>
</gene>
<reference evidence="2 3" key="1">
    <citation type="submission" date="2023-01" db="EMBL/GenBank/DDBJ databases">
        <title>Novel diversity within Roseofilum (Cyanobacteria; Desertifilaceae) from marine benthic mats with descriptions of four novel species.</title>
        <authorList>
            <person name="Wang Y."/>
            <person name="Berthold D.E."/>
            <person name="Hu J."/>
            <person name="Lefler F.W."/>
            <person name="Laughinghouse H.D. IV."/>
        </authorList>
    </citation>
    <scope>NUCLEOTIDE SEQUENCE [LARGE SCALE GENOMIC DNA]</scope>
    <source>
        <strain evidence="2 3">BLCC-M154</strain>
    </source>
</reference>
<keyword evidence="1" id="KW-0472">Membrane</keyword>
<evidence type="ECO:0000256" key="1">
    <source>
        <dbReference type="SAM" id="Phobius"/>
    </source>
</evidence>
<keyword evidence="3" id="KW-1185">Reference proteome</keyword>
<proteinExistence type="predicted"/>
<protein>
    <submittedName>
        <fullName evidence="2">Uncharacterized protein</fullName>
    </submittedName>
</protein>
<accession>A0ABT7AN06</accession>
<dbReference type="EMBL" id="JAQOSP010000012">
    <property type="protein sequence ID" value="MDJ1168282.1"/>
    <property type="molecule type" value="Genomic_DNA"/>
</dbReference>
<evidence type="ECO:0000313" key="2">
    <source>
        <dbReference type="EMBL" id="MDJ1168282.1"/>
    </source>
</evidence>
<keyword evidence="1" id="KW-0812">Transmembrane</keyword>
<sequence>MYTGLPLMIVALAAMYLMFVYVLLMFAQRTAKLSRSRSSAR</sequence>
<feature type="transmembrane region" description="Helical" evidence="1">
    <location>
        <begin position="6"/>
        <end position="27"/>
    </location>
</feature>
<name>A0ABT7AN06_9CYAN</name>
<keyword evidence="1" id="KW-1133">Transmembrane helix</keyword>
<dbReference type="RefSeq" id="WP_283752045.1">
    <property type="nucleotide sequence ID" value="NZ_JAQOSP010000012.1"/>
</dbReference>